<keyword evidence="1" id="KW-0812">Transmembrane</keyword>
<evidence type="ECO:0000256" key="2">
    <source>
        <dbReference type="SAM" id="SignalP"/>
    </source>
</evidence>
<reference evidence="3" key="1">
    <citation type="submission" date="2021-11" db="EMBL/GenBank/DDBJ databases">
        <authorList>
            <consortium name="Genoscope - CEA"/>
            <person name="William W."/>
        </authorList>
    </citation>
    <scope>NUCLEOTIDE SEQUENCE</scope>
</reference>
<feature type="transmembrane region" description="Helical" evidence="1">
    <location>
        <begin position="91"/>
        <end position="111"/>
    </location>
</feature>
<name>A0A8J2SDE3_9STRA</name>
<organism evidence="3 4">
    <name type="scientific">Pelagomonas calceolata</name>
    <dbReference type="NCBI Taxonomy" id="35677"/>
    <lineage>
        <taxon>Eukaryota</taxon>
        <taxon>Sar</taxon>
        <taxon>Stramenopiles</taxon>
        <taxon>Ochrophyta</taxon>
        <taxon>Pelagophyceae</taxon>
        <taxon>Pelagomonadales</taxon>
        <taxon>Pelagomonadaceae</taxon>
        <taxon>Pelagomonas</taxon>
    </lineage>
</organism>
<keyword evidence="2" id="KW-0732">Signal</keyword>
<dbReference type="OrthoDB" id="10582119at2759"/>
<keyword evidence="1" id="KW-1133">Transmembrane helix</keyword>
<proteinExistence type="predicted"/>
<gene>
    <name evidence="3" type="ORF">PECAL_2P14080</name>
</gene>
<feature type="transmembrane region" description="Helical" evidence="1">
    <location>
        <begin position="63"/>
        <end position="84"/>
    </location>
</feature>
<comment type="caution">
    <text evidence="3">The sequence shown here is derived from an EMBL/GenBank/DDBJ whole genome shotgun (WGS) entry which is preliminary data.</text>
</comment>
<sequence length="134" mass="13933">MNRVIAVLATFAALGNAFAPVASPRAAVRVQVGVPRIDLPAQVSDGIKSVDLKSPNELTEEEYNSYSGAAIGGTLLMLIPVAYYDGLLFEFAKSFAISALLGGGLGAYLSLRKDGVGEKAGEFGSAVVNKVKEI</sequence>
<dbReference type="AlphaFoldDB" id="A0A8J2SDE3"/>
<keyword evidence="4" id="KW-1185">Reference proteome</keyword>
<evidence type="ECO:0000313" key="3">
    <source>
        <dbReference type="EMBL" id="CAH0368346.1"/>
    </source>
</evidence>
<dbReference type="EMBL" id="CAKKNE010000002">
    <property type="protein sequence ID" value="CAH0368346.1"/>
    <property type="molecule type" value="Genomic_DNA"/>
</dbReference>
<feature type="signal peptide" evidence="2">
    <location>
        <begin position="1"/>
        <end position="17"/>
    </location>
</feature>
<accession>A0A8J2SDE3</accession>
<protein>
    <recommendedName>
        <fullName evidence="5">H(+)-exporting diphosphatase</fullName>
    </recommendedName>
</protein>
<evidence type="ECO:0000313" key="4">
    <source>
        <dbReference type="Proteomes" id="UP000789595"/>
    </source>
</evidence>
<feature type="chain" id="PRO_5035222946" description="H(+)-exporting diphosphatase" evidence="2">
    <location>
        <begin position="18"/>
        <end position="134"/>
    </location>
</feature>
<evidence type="ECO:0008006" key="5">
    <source>
        <dbReference type="Google" id="ProtNLM"/>
    </source>
</evidence>
<keyword evidence="1" id="KW-0472">Membrane</keyword>
<evidence type="ECO:0000256" key="1">
    <source>
        <dbReference type="SAM" id="Phobius"/>
    </source>
</evidence>
<dbReference type="Proteomes" id="UP000789595">
    <property type="component" value="Unassembled WGS sequence"/>
</dbReference>